<organism evidence="1">
    <name type="scientific">Rhizophora mucronata</name>
    <name type="common">Asiatic mangrove</name>
    <dbReference type="NCBI Taxonomy" id="61149"/>
    <lineage>
        <taxon>Eukaryota</taxon>
        <taxon>Viridiplantae</taxon>
        <taxon>Streptophyta</taxon>
        <taxon>Embryophyta</taxon>
        <taxon>Tracheophyta</taxon>
        <taxon>Spermatophyta</taxon>
        <taxon>Magnoliopsida</taxon>
        <taxon>eudicotyledons</taxon>
        <taxon>Gunneridae</taxon>
        <taxon>Pentapetalae</taxon>
        <taxon>rosids</taxon>
        <taxon>fabids</taxon>
        <taxon>Malpighiales</taxon>
        <taxon>Rhizophoraceae</taxon>
        <taxon>Rhizophora</taxon>
    </lineage>
</organism>
<name>A0A2P2P4B7_RHIMU</name>
<sequence length="59" mass="6856">MSVTQMLENAHVTQNHYTFSNATFGTLEEEKRQQKPESKSKIVSYCYETLQDSRTRGII</sequence>
<evidence type="ECO:0000313" key="1">
    <source>
        <dbReference type="EMBL" id="MBX49595.1"/>
    </source>
</evidence>
<proteinExistence type="predicted"/>
<dbReference type="AlphaFoldDB" id="A0A2P2P4B7"/>
<reference evidence="1" key="1">
    <citation type="submission" date="2018-02" db="EMBL/GenBank/DDBJ databases">
        <title>Rhizophora mucronata_Transcriptome.</title>
        <authorList>
            <person name="Meera S.P."/>
            <person name="Sreeshan A."/>
            <person name="Augustine A."/>
        </authorList>
    </citation>
    <scope>NUCLEOTIDE SEQUENCE</scope>
    <source>
        <tissue evidence="1">Leaf</tissue>
    </source>
</reference>
<accession>A0A2P2P4B7</accession>
<protein>
    <submittedName>
        <fullName evidence="1">Uncharacterized protein</fullName>
    </submittedName>
</protein>
<dbReference type="EMBL" id="GGEC01069111">
    <property type="protein sequence ID" value="MBX49595.1"/>
    <property type="molecule type" value="Transcribed_RNA"/>
</dbReference>